<keyword evidence="3" id="KW-1185">Reference proteome</keyword>
<sequence length="181" mass="21232">MESSEPENEPDKELETMDTDLENTIDHNSRNQEECLIRTRLEEKFREAINNYHYHSMLFNKTIVSNIAECKTPPPYNTGAKIKASEKEDFKTPTKTTKQPRTENKFTLPISNPFEALNKKTDEIQDLPTTQEKEKVKEDKVPSGMMHMTQNYNLILQEEICNRYKNKQENQEELTQENSKS</sequence>
<dbReference type="AlphaFoldDB" id="A0A8X6NRX2"/>
<accession>A0A8X6NRX2</accession>
<name>A0A8X6NRX2_NEPPI</name>
<evidence type="ECO:0000313" key="3">
    <source>
        <dbReference type="Proteomes" id="UP000887013"/>
    </source>
</evidence>
<protein>
    <submittedName>
        <fullName evidence="2">Uncharacterized protein</fullName>
    </submittedName>
</protein>
<feature type="region of interest" description="Disordered" evidence="1">
    <location>
        <begin position="83"/>
        <end position="105"/>
    </location>
</feature>
<dbReference type="EMBL" id="BMAW01012197">
    <property type="protein sequence ID" value="GFT27478.1"/>
    <property type="molecule type" value="Genomic_DNA"/>
</dbReference>
<dbReference type="Proteomes" id="UP000887013">
    <property type="component" value="Unassembled WGS sequence"/>
</dbReference>
<comment type="caution">
    <text evidence="2">The sequence shown here is derived from an EMBL/GenBank/DDBJ whole genome shotgun (WGS) entry which is preliminary data.</text>
</comment>
<evidence type="ECO:0000313" key="2">
    <source>
        <dbReference type="EMBL" id="GFT27478.1"/>
    </source>
</evidence>
<reference evidence="2" key="1">
    <citation type="submission" date="2020-08" db="EMBL/GenBank/DDBJ databases">
        <title>Multicomponent nature underlies the extraordinary mechanical properties of spider dragline silk.</title>
        <authorList>
            <person name="Kono N."/>
            <person name="Nakamura H."/>
            <person name="Mori M."/>
            <person name="Yoshida Y."/>
            <person name="Ohtoshi R."/>
            <person name="Malay A.D."/>
            <person name="Moran D.A.P."/>
            <person name="Tomita M."/>
            <person name="Numata K."/>
            <person name="Arakawa K."/>
        </authorList>
    </citation>
    <scope>NUCLEOTIDE SEQUENCE</scope>
</reference>
<gene>
    <name evidence="2" type="ORF">NPIL_519911</name>
</gene>
<organism evidence="2 3">
    <name type="scientific">Nephila pilipes</name>
    <name type="common">Giant wood spider</name>
    <name type="synonym">Nephila maculata</name>
    <dbReference type="NCBI Taxonomy" id="299642"/>
    <lineage>
        <taxon>Eukaryota</taxon>
        <taxon>Metazoa</taxon>
        <taxon>Ecdysozoa</taxon>
        <taxon>Arthropoda</taxon>
        <taxon>Chelicerata</taxon>
        <taxon>Arachnida</taxon>
        <taxon>Araneae</taxon>
        <taxon>Araneomorphae</taxon>
        <taxon>Entelegynae</taxon>
        <taxon>Araneoidea</taxon>
        <taxon>Nephilidae</taxon>
        <taxon>Nephila</taxon>
    </lineage>
</organism>
<evidence type="ECO:0000256" key="1">
    <source>
        <dbReference type="SAM" id="MobiDB-lite"/>
    </source>
</evidence>
<proteinExistence type="predicted"/>
<feature type="compositionally biased region" description="Basic and acidic residues" evidence="1">
    <location>
        <begin position="83"/>
        <end position="92"/>
    </location>
</feature>